<evidence type="ECO:0000313" key="3">
    <source>
        <dbReference type="Proteomes" id="UP000251197"/>
    </source>
</evidence>
<dbReference type="GO" id="GO:0003677">
    <property type="term" value="F:DNA binding"/>
    <property type="evidence" value="ECO:0007669"/>
    <property type="project" value="UniProtKB-KW"/>
</dbReference>
<dbReference type="PANTHER" id="PTHR30363">
    <property type="entry name" value="HTH-TYPE TRANSCRIPTIONAL REGULATOR SRLR-RELATED"/>
    <property type="match status" value="1"/>
</dbReference>
<evidence type="ECO:0000259" key="1">
    <source>
        <dbReference type="Pfam" id="PF00455"/>
    </source>
</evidence>
<reference evidence="2 3" key="1">
    <citation type="submission" date="2018-06" db="EMBL/GenBank/DDBJ databases">
        <authorList>
            <consortium name="Pathogen Informatics"/>
            <person name="Doyle S."/>
        </authorList>
    </citation>
    <scope>NUCLEOTIDE SEQUENCE [LARGE SCALE GENOMIC DNA]</scope>
    <source>
        <strain evidence="2 3">NCTC12120</strain>
    </source>
</reference>
<keyword evidence="2" id="KW-0238">DNA-binding</keyword>
<evidence type="ECO:0000313" key="2">
    <source>
        <dbReference type="EMBL" id="SQA98802.1"/>
    </source>
</evidence>
<dbReference type="PANTHER" id="PTHR30363:SF44">
    <property type="entry name" value="AGA OPERON TRANSCRIPTIONAL REPRESSOR-RELATED"/>
    <property type="match status" value="1"/>
</dbReference>
<name>A0A2X2T013_9ENTR</name>
<accession>A0A2X2T013</accession>
<dbReference type="AlphaFoldDB" id="A0A2X2T013"/>
<sequence length="89" mass="9652">MLSRSHGGALVAENALPISILAPQGVPVQDAQGSFRQRTLLNSEAKMRIARKALRLLQPGDTVLLDGSSSSWFLARQLPEMALTVITRQ</sequence>
<dbReference type="SUPFAM" id="SSF100950">
    <property type="entry name" value="NagB/RpiA/CoA transferase-like"/>
    <property type="match status" value="1"/>
</dbReference>
<dbReference type="InterPro" id="IPR050313">
    <property type="entry name" value="Carb_Metab_HTH_regulators"/>
</dbReference>
<feature type="domain" description="DeoR-like transcriptional repressor C-terminal sensor" evidence="1">
    <location>
        <begin position="42"/>
        <end position="88"/>
    </location>
</feature>
<dbReference type="InterPro" id="IPR014036">
    <property type="entry name" value="DeoR-like_C"/>
</dbReference>
<organism evidence="2 3">
    <name type="scientific">Cedecea neteri</name>
    <dbReference type="NCBI Taxonomy" id="158822"/>
    <lineage>
        <taxon>Bacteria</taxon>
        <taxon>Pseudomonadati</taxon>
        <taxon>Pseudomonadota</taxon>
        <taxon>Gammaproteobacteria</taxon>
        <taxon>Enterobacterales</taxon>
        <taxon>Enterobacteriaceae</taxon>
        <taxon>Cedecea</taxon>
    </lineage>
</organism>
<protein>
    <submittedName>
        <fullName evidence="2">DNA-binding transcriptional activator FucR</fullName>
    </submittedName>
</protein>
<gene>
    <name evidence="2" type="ORF">NCTC12120_02700</name>
</gene>
<dbReference type="EMBL" id="UAVU01000003">
    <property type="protein sequence ID" value="SQA98802.1"/>
    <property type="molecule type" value="Genomic_DNA"/>
</dbReference>
<dbReference type="Proteomes" id="UP000251197">
    <property type="component" value="Unassembled WGS sequence"/>
</dbReference>
<dbReference type="Pfam" id="PF00455">
    <property type="entry name" value="DeoRC"/>
    <property type="match status" value="1"/>
</dbReference>
<dbReference type="InterPro" id="IPR037171">
    <property type="entry name" value="NagB/RpiA_transferase-like"/>
</dbReference>
<proteinExistence type="predicted"/>